<dbReference type="Gene3D" id="2.40.440.10">
    <property type="entry name" value="L,D-transpeptidase catalytic domain-like"/>
    <property type="match status" value="1"/>
</dbReference>
<evidence type="ECO:0000256" key="5">
    <source>
        <dbReference type="ARBA" id="ARBA00023316"/>
    </source>
</evidence>
<dbReference type="GO" id="GO:0016740">
    <property type="term" value="F:transferase activity"/>
    <property type="evidence" value="ECO:0007669"/>
    <property type="project" value="UniProtKB-KW"/>
</dbReference>
<accession>A0A1G9QHP2</accession>
<dbReference type="CDD" id="cd16913">
    <property type="entry name" value="YkuD_like"/>
    <property type="match status" value="1"/>
</dbReference>
<dbReference type="OrthoDB" id="8887048at2"/>
<keyword evidence="10" id="KW-1185">Reference proteome</keyword>
<evidence type="ECO:0000256" key="1">
    <source>
        <dbReference type="ARBA" id="ARBA00004752"/>
    </source>
</evidence>
<feature type="active site" description="Proton donor/acceptor" evidence="6">
    <location>
        <position position="222"/>
    </location>
</feature>
<dbReference type="PANTHER" id="PTHR30582:SF33">
    <property type="entry name" value="EXPORTED PROTEIN"/>
    <property type="match status" value="1"/>
</dbReference>
<dbReference type="Proteomes" id="UP000199350">
    <property type="component" value="Chromosome I"/>
</dbReference>
<evidence type="ECO:0000256" key="6">
    <source>
        <dbReference type="PROSITE-ProRule" id="PRU01373"/>
    </source>
</evidence>
<keyword evidence="4 6" id="KW-0573">Peptidoglycan synthesis</keyword>
<reference evidence="10" key="1">
    <citation type="submission" date="2016-10" db="EMBL/GenBank/DDBJ databases">
        <authorList>
            <person name="Varghese N."/>
            <person name="Submissions S."/>
        </authorList>
    </citation>
    <scope>NUCLEOTIDE SEQUENCE [LARGE SCALE GENOMIC DNA]</scope>
    <source>
        <strain evidence="10">DSM 20632</strain>
    </source>
</reference>
<dbReference type="GO" id="GO:0071555">
    <property type="term" value="P:cell wall organization"/>
    <property type="evidence" value="ECO:0007669"/>
    <property type="project" value="UniProtKB-UniRule"/>
</dbReference>
<evidence type="ECO:0000256" key="4">
    <source>
        <dbReference type="ARBA" id="ARBA00022984"/>
    </source>
</evidence>
<dbReference type="RefSeq" id="WP_092151608.1">
    <property type="nucleotide sequence ID" value="NZ_LT629700.1"/>
</dbReference>
<feature type="chain" id="PRO_5009245348" evidence="7">
    <location>
        <begin position="33"/>
        <end position="257"/>
    </location>
</feature>
<dbReference type="GO" id="GO:0008360">
    <property type="term" value="P:regulation of cell shape"/>
    <property type="evidence" value="ECO:0007669"/>
    <property type="project" value="UniProtKB-UniRule"/>
</dbReference>
<feature type="active site" description="Nucleophile" evidence="6">
    <location>
        <position position="233"/>
    </location>
</feature>
<keyword evidence="3 6" id="KW-0133">Cell shape</keyword>
<dbReference type="UniPathway" id="UPA00219"/>
<dbReference type="EMBL" id="LT629700">
    <property type="protein sequence ID" value="SDM10496.1"/>
    <property type="molecule type" value="Genomic_DNA"/>
</dbReference>
<evidence type="ECO:0000259" key="8">
    <source>
        <dbReference type="PROSITE" id="PS52029"/>
    </source>
</evidence>
<dbReference type="InterPro" id="IPR038063">
    <property type="entry name" value="Transpep_catalytic_dom"/>
</dbReference>
<dbReference type="GO" id="GO:0018104">
    <property type="term" value="P:peptidoglycan-protein cross-linking"/>
    <property type="evidence" value="ECO:0007669"/>
    <property type="project" value="TreeGrafter"/>
</dbReference>
<dbReference type="SUPFAM" id="SSF141523">
    <property type="entry name" value="L,D-transpeptidase catalytic domain-like"/>
    <property type="match status" value="1"/>
</dbReference>
<evidence type="ECO:0000256" key="3">
    <source>
        <dbReference type="ARBA" id="ARBA00022960"/>
    </source>
</evidence>
<comment type="pathway">
    <text evidence="1 6">Cell wall biogenesis; peptidoglycan biosynthesis.</text>
</comment>
<feature type="domain" description="L,D-TPase catalytic" evidence="8">
    <location>
        <begin position="149"/>
        <end position="257"/>
    </location>
</feature>
<dbReference type="GO" id="GO:0071972">
    <property type="term" value="F:peptidoglycan L,D-transpeptidase activity"/>
    <property type="evidence" value="ECO:0007669"/>
    <property type="project" value="TreeGrafter"/>
</dbReference>
<proteinExistence type="predicted"/>
<organism evidence="9 10">
    <name type="scientific">Corynebacterium mycetoides</name>
    <dbReference type="NCBI Taxonomy" id="38302"/>
    <lineage>
        <taxon>Bacteria</taxon>
        <taxon>Bacillati</taxon>
        <taxon>Actinomycetota</taxon>
        <taxon>Actinomycetes</taxon>
        <taxon>Mycobacteriales</taxon>
        <taxon>Corynebacteriaceae</taxon>
        <taxon>Corynebacterium</taxon>
    </lineage>
</organism>
<dbReference type="PROSITE" id="PS51257">
    <property type="entry name" value="PROKAR_LIPOPROTEIN"/>
    <property type="match status" value="1"/>
</dbReference>
<keyword evidence="9" id="KW-0449">Lipoprotein</keyword>
<dbReference type="AlphaFoldDB" id="A0A1G9QHP2"/>
<dbReference type="GO" id="GO:0005576">
    <property type="term" value="C:extracellular region"/>
    <property type="evidence" value="ECO:0007669"/>
    <property type="project" value="TreeGrafter"/>
</dbReference>
<dbReference type="PROSITE" id="PS52029">
    <property type="entry name" value="LD_TPASE"/>
    <property type="match status" value="1"/>
</dbReference>
<name>A0A1G9QHP2_9CORY</name>
<dbReference type="Pfam" id="PF03734">
    <property type="entry name" value="YkuD"/>
    <property type="match status" value="1"/>
</dbReference>
<dbReference type="STRING" id="38302.SAMN04488535_1933"/>
<keyword evidence="7" id="KW-0732">Signal</keyword>
<sequence length="257" mass="27402">MSYSPRRSANRALSVIASVFACVALVAAPAGAQAQNVPAGVNQLSAASSQASLDAFVQQARSALVTSTRDGAWNVRSAVVAQAGSLAALNPALPEQARAQIDQIFEALFPGLIEERSPRPAPAPAPEPAPAPAAAPAPAFDYGACPKDAKVCVDIAGQRSWLQRNGEAYYGAVRVATGKPGYETPRGTFYVNRKVKDEISWEFGNAPMPYATYFTYNGIAFHEGDPAYLSHGCVRMYRQDAQRYFADLNIGDKVVVY</sequence>
<protein>
    <submittedName>
        <fullName evidence="9">Lipoprotein-anchoring transpeptidase ErfK/SrfK</fullName>
    </submittedName>
</protein>
<evidence type="ECO:0000313" key="10">
    <source>
        <dbReference type="Proteomes" id="UP000199350"/>
    </source>
</evidence>
<gene>
    <name evidence="9" type="ORF">SAMN04488535_1933</name>
</gene>
<keyword evidence="2" id="KW-0808">Transferase</keyword>
<evidence type="ECO:0000256" key="7">
    <source>
        <dbReference type="SAM" id="SignalP"/>
    </source>
</evidence>
<evidence type="ECO:0000313" key="9">
    <source>
        <dbReference type="EMBL" id="SDM10496.1"/>
    </source>
</evidence>
<dbReference type="PANTHER" id="PTHR30582">
    <property type="entry name" value="L,D-TRANSPEPTIDASE"/>
    <property type="match status" value="1"/>
</dbReference>
<dbReference type="InterPro" id="IPR005490">
    <property type="entry name" value="LD_TPept_cat_dom"/>
</dbReference>
<evidence type="ECO:0000256" key="2">
    <source>
        <dbReference type="ARBA" id="ARBA00022679"/>
    </source>
</evidence>
<dbReference type="InterPro" id="IPR050979">
    <property type="entry name" value="LD-transpeptidase"/>
</dbReference>
<keyword evidence="5 6" id="KW-0961">Cell wall biogenesis/degradation</keyword>
<feature type="signal peptide" evidence="7">
    <location>
        <begin position="1"/>
        <end position="32"/>
    </location>
</feature>